<reference evidence="3" key="1">
    <citation type="journal article" date="2013" name="Science">
        <title>The Amborella genome and the evolution of flowering plants.</title>
        <authorList>
            <consortium name="Amborella Genome Project"/>
        </authorList>
    </citation>
    <scope>NUCLEOTIDE SEQUENCE [LARGE SCALE GENOMIC DNA]</scope>
</reference>
<evidence type="ECO:0000313" key="3">
    <source>
        <dbReference type="Proteomes" id="UP000017836"/>
    </source>
</evidence>
<evidence type="ECO:0000313" key="2">
    <source>
        <dbReference type="EMBL" id="ERN01008.1"/>
    </source>
</evidence>
<organism evidence="2 3">
    <name type="scientific">Amborella trichopoda</name>
    <dbReference type="NCBI Taxonomy" id="13333"/>
    <lineage>
        <taxon>Eukaryota</taxon>
        <taxon>Viridiplantae</taxon>
        <taxon>Streptophyta</taxon>
        <taxon>Embryophyta</taxon>
        <taxon>Tracheophyta</taxon>
        <taxon>Spermatophyta</taxon>
        <taxon>Magnoliopsida</taxon>
        <taxon>Amborellales</taxon>
        <taxon>Amborellaceae</taxon>
        <taxon>Amborella</taxon>
    </lineage>
</organism>
<dbReference type="HOGENOM" id="CLU_2124389_0_0_1"/>
<gene>
    <name evidence="2" type="ORF">AMTR_s00002p00127350</name>
</gene>
<evidence type="ECO:0000256" key="1">
    <source>
        <dbReference type="SAM" id="MobiDB-lite"/>
    </source>
</evidence>
<proteinExistence type="predicted"/>
<accession>W1NZB6</accession>
<dbReference type="AlphaFoldDB" id="W1NZB6"/>
<protein>
    <submittedName>
        <fullName evidence="2">Uncharacterized protein</fullName>
    </submittedName>
</protein>
<dbReference type="Gramene" id="ERN01008">
    <property type="protein sequence ID" value="ERN01008"/>
    <property type="gene ID" value="AMTR_s00002p00127350"/>
</dbReference>
<dbReference type="Proteomes" id="UP000017836">
    <property type="component" value="Unassembled WGS sequence"/>
</dbReference>
<sequence>MEIHMRLHRVRLQRVNSTSTWLLDIPSFAISSLKADSSKPPSPPESSRSSTVSHASANWSDYSSQSSTTISGLVELLASRHLPKPIAKSATFSPSKGNLLSLAARRGNFSPSLI</sequence>
<feature type="region of interest" description="Disordered" evidence="1">
    <location>
        <begin position="33"/>
        <end position="65"/>
    </location>
</feature>
<name>W1NZB6_AMBTC</name>
<dbReference type="EMBL" id="KI394767">
    <property type="protein sequence ID" value="ERN01008.1"/>
    <property type="molecule type" value="Genomic_DNA"/>
</dbReference>
<keyword evidence="3" id="KW-1185">Reference proteome</keyword>